<dbReference type="OrthoDB" id="154414at2"/>
<dbReference type="Proteomes" id="UP000319769">
    <property type="component" value="Unassembled WGS sequence"/>
</dbReference>
<protein>
    <submittedName>
        <fullName evidence="3">SDR family oxidoreductase</fullName>
    </submittedName>
</protein>
<dbReference type="InterPro" id="IPR002347">
    <property type="entry name" value="SDR_fam"/>
</dbReference>
<dbReference type="Pfam" id="PF13561">
    <property type="entry name" value="adh_short_C2"/>
    <property type="match status" value="1"/>
</dbReference>
<dbReference type="FunFam" id="3.40.50.720:FF:000084">
    <property type="entry name" value="Short-chain dehydrogenase reductase"/>
    <property type="match status" value="1"/>
</dbReference>
<evidence type="ECO:0000256" key="2">
    <source>
        <dbReference type="ARBA" id="ARBA00023002"/>
    </source>
</evidence>
<dbReference type="PRINTS" id="PR00081">
    <property type="entry name" value="GDHRDH"/>
</dbReference>
<dbReference type="InterPro" id="IPR036291">
    <property type="entry name" value="NAD(P)-bd_dom_sf"/>
</dbReference>
<evidence type="ECO:0000313" key="4">
    <source>
        <dbReference type="Proteomes" id="UP000319769"/>
    </source>
</evidence>
<evidence type="ECO:0000256" key="1">
    <source>
        <dbReference type="ARBA" id="ARBA00006484"/>
    </source>
</evidence>
<organism evidence="3 4">
    <name type="scientific">Amycolatopsis acidicola</name>
    <dbReference type="NCBI Taxonomy" id="2596893"/>
    <lineage>
        <taxon>Bacteria</taxon>
        <taxon>Bacillati</taxon>
        <taxon>Actinomycetota</taxon>
        <taxon>Actinomycetes</taxon>
        <taxon>Pseudonocardiales</taxon>
        <taxon>Pseudonocardiaceae</taxon>
        <taxon>Amycolatopsis</taxon>
    </lineage>
</organism>
<dbReference type="PANTHER" id="PTHR42879">
    <property type="entry name" value="3-OXOACYL-(ACYL-CARRIER-PROTEIN) REDUCTASE"/>
    <property type="match status" value="1"/>
</dbReference>
<dbReference type="Gene3D" id="3.40.50.720">
    <property type="entry name" value="NAD(P)-binding Rossmann-like Domain"/>
    <property type="match status" value="1"/>
</dbReference>
<evidence type="ECO:0000313" key="3">
    <source>
        <dbReference type="EMBL" id="KAA9155633.1"/>
    </source>
</evidence>
<proteinExistence type="inferred from homology"/>
<keyword evidence="2" id="KW-0560">Oxidoreductase</keyword>
<keyword evidence="4" id="KW-1185">Reference proteome</keyword>
<dbReference type="InterPro" id="IPR050259">
    <property type="entry name" value="SDR"/>
</dbReference>
<accession>A0A5N0UV76</accession>
<dbReference type="SUPFAM" id="SSF51735">
    <property type="entry name" value="NAD(P)-binding Rossmann-fold domains"/>
    <property type="match status" value="1"/>
</dbReference>
<gene>
    <name evidence="3" type="ORF">FPZ12_029205</name>
</gene>
<dbReference type="RefSeq" id="WP_144755937.1">
    <property type="nucleotide sequence ID" value="NZ_VMNW02000055.1"/>
</dbReference>
<comment type="similarity">
    <text evidence="1">Belongs to the short-chain dehydrogenases/reductases (SDR) family.</text>
</comment>
<dbReference type="EMBL" id="VMNW02000055">
    <property type="protein sequence ID" value="KAA9155633.1"/>
    <property type="molecule type" value="Genomic_DNA"/>
</dbReference>
<name>A0A5N0UV76_9PSEU</name>
<dbReference type="AlphaFoldDB" id="A0A5N0UV76"/>
<sequence>MSRIALVTGGSRGVGRAVAIRLAAEGTAVAVNYRRDEAAAGEVVSAIEAAGGKARAFRARVDDPDAAAGLVRQVRETLGPLDLIVSNAGTASRGTAIADTDDEEYLRLLTVHALGPLALIRAALPDLRAAGRADVIVMSSSIVDSTPRNGAPYTMAKAAMEAAARTLAYEEREHGVRVNIVAPGLVATDMGERLAAASGGATVAELDAGYPFGRVARPEDVAGVVAFLASAEADYLTGQRILVDGGGPDIPIVAPLSRG</sequence>
<comment type="caution">
    <text evidence="3">The sequence shown here is derived from an EMBL/GenBank/DDBJ whole genome shotgun (WGS) entry which is preliminary data.</text>
</comment>
<reference evidence="3" key="1">
    <citation type="submission" date="2019-09" db="EMBL/GenBank/DDBJ databases">
        <authorList>
            <person name="Teo W.F.A."/>
            <person name="Duangmal K."/>
        </authorList>
    </citation>
    <scope>NUCLEOTIDE SEQUENCE [LARGE SCALE GENOMIC DNA]</scope>
    <source>
        <strain evidence="3">K81G1</strain>
    </source>
</reference>
<dbReference type="PANTHER" id="PTHR42879:SF2">
    <property type="entry name" value="3-OXOACYL-[ACYL-CARRIER-PROTEIN] REDUCTASE FABG"/>
    <property type="match status" value="1"/>
</dbReference>
<dbReference type="GO" id="GO:0016491">
    <property type="term" value="F:oxidoreductase activity"/>
    <property type="evidence" value="ECO:0007669"/>
    <property type="project" value="UniProtKB-KW"/>
</dbReference>